<keyword evidence="2" id="KW-1133">Transmembrane helix</keyword>
<accession>A0A1B1NGG5</accession>
<reference evidence="3 4" key="1">
    <citation type="submission" date="2016-03" db="EMBL/GenBank/DDBJ databases">
        <title>Shallow-sea hydrothermal system.</title>
        <authorList>
            <person name="Tang K."/>
        </authorList>
    </citation>
    <scope>NUCLEOTIDE SEQUENCE [LARGE SCALE GENOMIC DNA]</scope>
    <source>
        <strain evidence="3 4">JLT9</strain>
    </source>
</reference>
<evidence type="ECO:0000256" key="1">
    <source>
        <dbReference type="SAM" id="MobiDB-lite"/>
    </source>
</evidence>
<dbReference type="RefSeq" id="WP_066641918.1">
    <property type="nucleotide sequence ID" value="NZ_CP014989.1"/>
</dbReference>
<evidence type="ECO:0000256" key="2">
    <source>
        <dbReference type="SAM" id="Phobius"/>
    </source>
</evidence>
<feature type="compositionally biased region" description="Low complexity" evidence="1">
    <location>
        <begin position="1"/>
        <end position="16"/>
    </location>
</feature>
<dbReference type="OrthoDB" id="5145586at2"/>
<keyword evidence="2" id="KW-0472">Membrane</keyword>
<feature type="region of interest" description="Disordered" evidence="1">
    <location>
        <begin position="1"/>
        <end position="54"/>
    </location>
</feature>
<dbReference type="EMBL" id="CP014989">
    <property type="protein sequence ID" value="ANS80527.1"/>
    <property type="molecule type" value="Genomic_DNA"/>
</dbReference>
<evidence type="ECO:0000313" key="4">
    <source>
        <dbReference type="Proteomes" id="UP000092482"/>
    </source>
</evidence>
<protein>
    <submittedName>
        <fullName evidence="3">Uncharacterized protein</fullName>
    </submittedName>
</protein>
<name>A0A1B1NGG5_9MICO</name>
<dbReference type="AlphaFoldDB" id="A0A1B1NGG5"/>
<organism evidence="3 4">
    <name type="scientific">Serinicoccus hydrothermalis</name>
    <dbReference type="NCBI Taxonomy" id="1758689"/>
    <lineage>
        <taxon>Bacteria</taxon>
        <taxon>Bacillati</taxon>
        <taxon>Actinomycetota</taxon>
        <taxon>Actinomycetes</taxon>
        <taxon>Micrococcales</taxon>
        <taxon>Ornithinimicrobiaceae</taxon>
        <taxon>Serinicoccus</taxon>
    </lineage>
</organism>
<evidence type="ECO:0000313" key="3">
    <source>
        <dbReference type="EMBL" id="ANS80527.1"/>
    </source>
</evidence>
<keyword evidence="4" id="KW-1185">Reference proteome</keyword>
<dbReference type="PATRIC" id="fig|1758689.4.peg.3260"/>
<sequence length="110" mass="11689">MDIRVQPTTSTDQSSTTPPPLPTPGTGGQEELPEEREARRDRRPAGCGGHGDRSRVVGVAPLSAMLVAVWALSGGGYFWPAWAMIGWGLCLVPVISRTIDGRSSHGHASR</sequence>
<dbReference type="KEGG" id="serj:SGUI_3131"/>
<feature type="compositionally biased region" description="Basic and acidic residues" evidence="1">
    <location>
        <begin position="35"/>
        <end position="54"/>
    </location>
</feature>
<keyword evidence="2" id="KW-0812">Transmembrane</keyword>
<proteinExistence type="predicted"/>
<dbReference type="Proteomes" id="UP000092482">
    <property type="component" value="Chromosome"/>
</dbReference>
<gene>
    <name evidence="3" type="ORF">SGUI_3131</name>
</gene>
<dbReference type="STRING" id="1758689.SGUI_3131"/>
<feature type="transmembrane region" description="Helical" evidence="2">
    <location>
        <begin position="56"/>
        <end position="73"/>
    </location>
</feature>